<dbReference type="CDD" id="cd18773">
    <property type="entry name" value="PDC1_HK_sensor"/>
    <property type="match status" value="1"/>
</dbReference>
<keyword evidence="6" id="KW-0472">Membrane</keyword>
<keyword evidence="5" id="KW-0175">Coiled coil</keyword>
<dbReference type="SMART" id="SM00283">
    <property type="entry name" value="MA"/>
    <property type="match status" value="1"/>
</dbReference>
<evidence type="ECO:0000256" key="2">
    <source>
        <dbReference type="ARBA" id="ARBA00023224"/>
    </source>
</evidence>
<evidence type="ECO:0000256" key="6">
    <source>
        <dbReference type="SAM" id="Phobius"/>
    </source>
</evidence>
<dbReference type="InterPro" id="IPR003660">
    <property type="entry name" value="HAMP_dom"/>
</dbReference>
<feature type="coiled-coil region" evidence="5">
    <location>
        <begin position="343"/>
        <end position="374"/>
    </location>
</feature>
<keyword evidence="2 4" id="KW-0807">Transducer</keyword>
<dbReference type="CDD" id="cd11386">
    <property type="entry name" value="MCP_signal"/>
    <property type="match status" value="1"/>
</dbReference>
<dbReference type="EMBL" id="LOBR01000112">
    <property type="protein sequence ID" value="KYN81571.1"/>
    <property type="molecule type" value="Genomic_DNA"/>
</dbReference>
<proteinExistence type="inferred from homology"/>
<dbReference type="Proteomes" id="UP000075346">
    <property type="component" value="Unassembled WGS sequence"/>
</dbReference>
<dbReference type="GO" id="GO:0016020">
    <property type="term" value="C:membrane"/>
    <property type="evidence" value="ECO:0007669"/>
    <property type="project" value="UniProtKB-SubCell"/>
</dbReference>
<comment type="subcellular location">
    <subcellularLocation>
        <location evidence="1">Membrane</location>
    </subcellularLocation>
</comment>
<dbReference type="Pfam" id="PF00015">
    <property type="entry name" value="MCPsignal"/>
    <property type="match status" value="1"/>
</dbReference>
<dbReference type="Gene3D" id="3.30.450.20">
    <property type="entry name" value="PAS domain"/>
    <property type="match status" value="2"/>
</dbReference>
<evidence type="ECO:0000256" key="3">
    <source>
        <dbReference type="ARBA" id="ARBA00029447"/>
    </source>
</evidence>
<feature type="transmembrane region" description="Helical" evidence="6">
    <location>
        <begin position="281"/>
        <end position="304"/>
    </location>
</feature>
<reference evidence="11" key="1">
    <citation type="submission" date="2015-12" db="EMBL/GenBank/DDBJ databases">
        <authorList>
            <person name="Shamseldin A."/>
            <person name="Moawad H."/>
            <person name="Abd El-Rahim W.M."/>
            <person name="Sadowsky M.J."/>
        </authorList>
    </citation>
    <scope>NUCLEOTIDE SEQUENCE [LARGE SCALE GENOMIC DNA]</scope>
    <source>
        <strain evidence="11">2538-88</strain>
    </source>
</reference>
<dbReference type="PANTHER" id="PTHR32089">
    <property type="entry name" value="METHYL-ACCEPTING CHEMOTAXIS PROTEIN MCPB"/>
    <property type="match status" value="1"/>
</dbReference>
<feature type="domain" description="Methyl-accepting transducer" evidence="8">
    <location>
        <begin position="360"/>
        <end position="596"/>
    </location>
</feature>
<dbReference type="SMART" id="SM00304">
    <property type="entry name" value="HAMP"/>
    <property type="match status" value="1"/>
</dbReference>
<keyword evidence="6" id="KW-1133">Transmembrane helix</keyword>
<dbReference type="InterPro" id="IPR004089">
    <property type="entry name" value="MCPsignal_dom"/>
</dbReference>
<evidence type="ECO:0000259" key="9">
    <source>
        <dbReference type="PROSITE" id="PS50885"/>
    </source>
</evidence>
<dbReference type="GO" id="GO:0007165">
    <property type="term" value="P:signal transduction"/>
    <property type="evidence" value="ECO:0007669"/>
    <property type="project" value="UniProtKB-KW"/>
</dbReference>
<evidence type="ECO:0000313" key="11">
    <source>
        <dbReference type="Proteomes" id="UP000075346"/>
    </source>
</evidence>
<dbReference type="CDD" id="cd06225">
    <property type="entry name" value="HAMP"/>
    <property type="match status" value="1"/>
</dbReference>
<name>A0A151KST8_9VIBR</name>
<evidence type="ECO:0000256" key="5">
    <source>
        <dbReference type="SAM" id="Coils"/>
    </source>
</evidence>
<dbReference type="PANTHER" id="PTHR32089:SF55">
    <property type="entry name" value="METHYL ACCEPTING SENSORY TRANSDUCER WITH CACHE_2 SMALL MOLECULE BINDING DOMAIN"/>
    <property type="match status" value="1"/>
</dbReference>
<evidence type="ECO:0000256" key="7">
    <source>
        <dbReference type="SAM" id="SignalP"/>
    </source>
</evidence>
<dbReference type="SUPFAM" id="SSF58104">
    <property type="entry name" value="Methyl-accepting chemotaxis protein (MCP) signaling domain"/>
    <property type="match status" value="1"/>
</dbReference>
<evidence type="ECO:0000256" key="1">
    <source>
        <dbReference type="ARBA" id="ARBA00004370"/>
    </source>
</evidence>
<comment type="caution">
    <text evidence="10">The sequence shown here is derived from an EMBL/GenBank/DDBJ whole genome shotgun (WGS) entry which is preliminary data.</text>
</comment>
<protein>
    <submittedName>
        <fullName evidence="10">Chemotaxis protein</fullName>
    </submittedName>
</protein>
<dbReference type="PROSITE" id="PS50111">
    <property type="entry name" value="CHEMOTAXIS_TRANSDUC_2"/>
    <property type="match status" value="1"/>
</dbReference>
<sequence>MLNLGLKKTLLLSVSLLVAISVSLANFASYHEQKDSLTKNILGQNRSFVKDQAEMIEGYINEKVSGIRKVASLHKNKMITGTPEEIIAQTKFLANAMNVASAVIAFDSGDAYWNISSESWPNHKLNGNVVERPWYQAAQRSTDVAVTDPYLGTDGIYWVTIIDKVKNGTVSVDMTLSFLNDMVKTSEPGAVVVIMNESTTLLASSSSAIKAGEKANSYSWFRAAAENAVNNEEALFEYQLNGQDKLLFSRSIQVGDKKWVYAVGLDKSIAFAELDDARTSAIIVTVIATVISVILAFILINILYRPIISLRDMIANLSSGNGDLTQRLAVTSNDDIGQISAGVNRFIEELQKMMREVQSMSESLKDNVSRLREQSKHNTQILQSHVTETEQIVTAVEEMDATANSMATDAANTASLTQQANKVSGESKKIVDKSKLTISALIDDVEKASSDVQKMNSQTQSISTVLTVIGDIAEQTNLLALNAAIEAARAGEQGRGFAVVADEVRKLASRTKDSTGEIEFALKDLLDGCQNVVESMKYTKERCQDTATGSADVESSLESLTHFVDEINDLSSQIATAAEEQSSVTQEVSRNMNAISEIVSNLDSNGQLVNRNAEDIANVNDQLISIVKRFKL</sequence>
<dbReference type="PROSITE" id="PS50885">
    <property type="entry name" value="HAMP"/>
    <property type="match status" value="1"/>
</dbReference>
<dbReference type="Pfam" id="PF00672">
    <property type="entry name" value="HAMP"/>
    <property type="match status" value="1"/>
</dbReference>
<evidence type="ECO:0000256" key="4">
    <source>
        <dbReference type="PROSITE-ProRule" id="PRU00284"/>
    </source>
</evidence>
<dbReference type="Gene3D" id="1.10.287.950">
    <property type="entry name" value="Methyl-accepting chemotaxis protein"/>
    <property type="match status" value="1"/>
</dbReference>
<organism evidence="10 11">
    <name type="scientific">Vibrio cidicii</name>
    <dbReference type="NCBI Taxonomy" id="1763883"/>
    <lineage>
        <taxon>Bacteria</taxon>
        <taxon>Pseudomonadati</taxon>
        <taxon>Pseudomonadota</taxon>
        <taxon>Gammaproteobacteria</taxon>
        <taxon>Vibrionales</taxon>
        <taxon>Vibrionaceae</taxon>
        <taxon>Vibrio</taxon>
    </lineage>
</organism>
<accession>A0A151KST8</accession>
<feature type="domain" description="HAMP" evidence="9">
    <location>
        <begin position="301"/>
        <end position="355"/>
    </location>
</feature>
<keyword evidence="6" id="KW-0812">Transmembrane</keyword>
<dbReference type="RefSeq" id="WP_061898178.1">
    <property type="nucleotide sequence ID" value="NZ_LOBR01000112.1"/>
</dbReference>
<keyword evidence="7" id="KW-0732">Signal</keyword>
<evidence type="ECO:0000259" key="8">
    <source>
        <dbReference type="PROSITE" id="PS50111"/>
    </source>
</evidence>
<dbReference type="FunFam" id="1.10.287.950:FF:000001">
    <property type="entry name" value="Methyl-accepting chemotaxis sensory transducer"/>
    <property type="match status" value="1"/>
</dbReference>
<gene>
    <name evidence="10" type="ORF">ATY37_07705</name>
</gene>
<feature type="signal peptide" evidence="7">
    <location>
        <begin position="1"/>
        <end position="27"/>
    </location>
</feature>
<dbReference type="AlphaFoldDB" id="A0A151KST8"/>
<evidence type="ECO:0000313" key="10">
    <source>
        <dbReference type="EMBL" id="KYN81571.1"/>
    </source>
</evidence>
<dbReference type="GO" id="GO:0006935">
    <property type="term" value="P:chemotaxis"/>
    <property type="evidence" value="ECO:0007669"/>
    <property type="project" value="UniProtKB-ARBA"/>
</dbReference>
<comment type="similarity">
    <text evidence="3">Belongs to the methyl-accepting chemotaxis (MCP) protein family.</text>
</comment>
<feature type="chain" id="PRO_5007583549" evidence="7">
    <location>
        <begin position="28"/>
        <end position="632"/>
    </location>
</feature>